<feature type="compositionally biased region" description="Basic and acidic residues" evidence="8">
    <location>
        <begin position="319"/>
        <end position="328"/>
    </location>
</feature>
<feature type="compositionally biased region" description="Polar residues" evidence="8">
    <location>
        <begin position="411"/>
        <end position="422"/>
    </location>
</feature>
<dbReference type="GO" id="GO:0032807">
    <property type="term" value="C:DNA ligase IV complex"/>
    <property type="evidence" value="ECO:0007669"/>
    <property type="project" value="TreeGrafter"/>
</dbReference>
<dbReference type="InterPro" id="IPR038051">
    <property type="entry name" value="XRCC4-like_N_sf"/>
</dbReference>
<gene>
    <name evidence="11" type="ORF">EKO27_g2350</name>
</gene>
<dbReference type="CDD" id="cd22285">
    <property type="entry name" value="HD_XLF_N"/>
    <property type="match status" value="1"/>
</dbReference>
<evidence type="ECO:0000256" key="2">
    <source>
        <dbReference type="ARBA" id="ARBA00022763"/>
    </source>
</evidence>
<feature type="domain" description="XLF-like coiled-coil region" evidence="10">
    <location>
        <begin position="138"/>
        <end position="188"/>
    </location>
</feature>
<keyword evidence="2" id="KW-0227">DNA damage</keyword>
<keyword evidence="3" id="KW-0238">DNA-binding</keyword>
<dbReference type="EMBL" id="RYZI01000042">
    <property type="protein sequence ID" value="RWA12775.1"/>
    <property type="molecule type" value="Genomic_DNA"/>
</dbReference>
<protein>
    <recommendedName>
        <fullName evidence="7">Non-homologous end-joining factor 1</fullName>
    </recommendedName>
</protein>
<feature type="compositionally biased region" description="Acidic residues" evidence="8">
    <location>
        <begin position="376"/>
        <end position="390"/>
    </location>
</feature>
<dbReference type="PANTHER" id="PTHR32235">
    <property type="entry name" value="NON-HOMOLOGOUS END-JOINING FACTOR 1"/>
    <property type="match status" value="1"/>
</dbReference>
<evidence type="ECO:0000256" key="7">
    <source>
        <dbReference type="ARBA" id="ARBA00044529"/>
    </source>
</evidence>
<evidence type="ECO:0000256" key="3">
    <source>
        <dbReference type="ARBA" id="ARBA00023125"/>
    </source>
</evidence>
<sequence>MELPLKWYPLPLFPTLPALLVSTRFGESSYTLHVTDLANVWVEKLDRRGILLRSLQENTSIDLVDAGSDQWAVFLSKLKAAFDPSSSDHRLTSLSIAKATASEPHSKTRGDLTLRITCDLPKPLDPLIWPIHLVKCQPVSLASELVLPLIQGHYVRRREAEDLMSQLKEKDAIITKLLDKLSTMHAPLELIFNSLSAKHAVTRAAAEERIKGLAPFDEAIWRSQQNVRGPSNALDLFYSVFNDPGFNGATDIDLGVPDTLNDWWAKLGSTFHATSKLETDISSEEQKRQVSDSKAPSRDGDAGDFQMKVAPTPNSGDPTRSETAHEVADGDECDVPDDHLSPLRKKPGLVIGGPGNKRMPTPDLATSQSAQTLNTAEDDTASGTEDEEPPEPPKHTRQPNARLGVIGKPTRLSSPTETSTMAGLSAETSDETAPGSDSGSDDSTRFRSSSTGAPATPRKGGLGRIGGRSKDTTSDGSTLPRKTEARKIGAIGKKPHVEPERLHPNTPLEPREDETEEQKAERKRAELAKELNRQGTVPAKKKRKF</sequence>
<keyword evidence="12" id="KW-1185">Reference proteome</keyword>
<proteinExistence type="inferred from homology"/>
<evidence type="ECO:0000256" key="1">
    <source>
        <dbReference type="ARBA" id="ARBA00004123"/>
    </source>
</evidence>
<feature type="compositionally biased region" description="Basic and acidic residues" evidence="8">
    <location>
        <begin position="517"/>
        <end position="532"/>
    </location>
</feature>
<reference evidence="11 12" key="1">
    <citation type="submission" date="2018-12" db="EMBL/GenBank/DDBJ databases">
        <title>Draft genome sequence of Xylaria grammica IHI A82.</title>
        <authorList>
            <person name="Buettner E."/>
            <person name="Kellner H."/>
        </authorList>
    </citation>
    <scope>NUCLEOTIDE SEQUENCE [LARGE SCALE GENOMIC DNA]</scope>
    <source>
        <strain evidence="11 12">IHI A82</strain>
    </source>
</reference>
<comment type="caution">
    <text evidence="11">The sequence shown here is derived from an EMBL/GenBank/DDBJ whole genome shotgun (WGS) entry which is preliminary data.</text>
</comment>
<dbReference type="AlphaFoldDB" id="A0A439DEH0"/>
<dbReference type="Proteomes" id="UP000286045">
    <property type="component" value="Unassembled WGS sequence"/>
</dbReference>
<evidence type="ECO:0000259" key="10">
    <source>
        <dbReference type="Pfam" id="PF21928"/>
    </source>
</evidence>
<accession>A0A439DEH0</accession>
<dbReference type="InterPro" id="IPR015381">
    <property type="entry name" value="XLF-like_N"/>
</dbReference>
<organism evidence="11 12">
    <name type="scientific">Xylaria grammica</name>
    <dbReference type="NCBI Taxonomy" id="363999"/>
    <lineage>
        <taxon>Eukaryota</taxon>
        <taxon>Fungi</taxon>
        <taxon>Dikarya</taxon>
        <taxon>Ascomycota</taxon>
        <taxon>Pezizomycotina</taxon>
        <taxon>Sordariomycetes</taxon>
        <taxon>Xylariomycetidae</taxon>
        <taxon>Xylariales</taxon>
        <taxon>Xylariaceae</taxon>
        <taxon>Xylaria</taxon>
    </lineage>
</organism>
<dbReference type="PANTHER" id="PTHR32235:SF1">
    <property type="entry name" value="NON-HOMOLOGOUS END-JOINING FACTOR 1"/>
    <property type="match status" value="1"/>
</dbReference>
<dbReference type="Gene3D" id="2.170.210.10">
    <property type="entry name" value="DNA double-strand break repair and VJ recombination XRCC4, N-terminal"/>
    <property type="match status" value="1"/>
</dbReference>
<comment type="similarity">
    <text evidence="6">Belongs to the XRCC4-XLF family. XLF subfamily.</text>
</comment>
<evidence type="ECO:0000259" key="9">
    <source>
        <dbReference type="Pfam" id="PF09302"/>
    </source>
</evidence>
<evidence type="ECO:0000256" key="4">
    <source>
        <dbReference type="ARBA" id="ARBA00023204"/>
    </source>
</evidence>
<dbReference type="InterPro" id="IPR053829">
    <property type="entry name" value="XLF-like_CC"/>
</dbReference>
<evidence type="ECO:0000256" key="5">
    <source>
        <dbReference type="ARBA" id="ARBA00023242"/>
    </source>
</evidence>
<feature type="compositionally biased region" description="Polar residues" evidence="8">
    <location>
        <begin position="364"/>
        <end position="375"/>
    </location>
</feature>
<evidence type="ECO:0000313" key="12">
    <source>
        <dbReference type="Proteomes" id="UP000286045"/>
    </source>
</evidence>
<dbReference type="Pfam" id="PF09302">
    <property type="entry name" value="XLF"/>
    <property type="match status" value="1"/>
</dbReference>
<dbReference type="InterPro" id="IPR052287">
    <property type="entry name" value="NHEJ_factor"/>
</dbReference>
<keyword evidence="4" id="KW-0234">DNA repair</keyword>
<dbReference type="Pfam" id="PF21928">
    <property type="entry name" value="XLF_CC"/>
    <property type="match status" value="1"/>
</dbReference>
<feature type="region of interest" description="Disordered" evidence="8">
    <location>
        <begin position="277"/>
        <end position="545"/>
    </location>
</feature>
<feature type="domain" description="XLF-like N-terminal" evidence="9">
    <location>
        <begin position="6"/>
        <end position="134"/>
    </location>
</feature>
<evidence type="ECO:0000256" key="6">
    <source>
        <dbReference type="ARBA" id="ARBA00025747"/>
    </source>
</evidence>
<keyword evidence="5" id="KW-0539">Nucleus</keyword>
<dbReference type="STRING" id="363999.A0A439DEH0"/>
<dbReference type="GO" id="GO:0045027">
    <property type="term" value="F:DNA end binding"/>
    <property type="evidence" value="ECO:0007669"/>
    <property type="project" value="TreeGrafter"/>
</dbReference>
<comment type="subcellular location">
    <subcellularLocation>
        <location evidence="1">Nucleus</location>
    </subcellularLocation>
</comment>
<evidence type="ECO:0000256" key="8">
    <source>
        <dbReference type="SAM" id="MobiDB-lite"/>
    </source>
</evidence>
<evidence type="ECO:0000313" key="11">
    <source>
        <dbReference type="EMBL" id="RWA12775.1"/>
    </source>
</evidence>
<dbReference type="GO" id="GO:0006303">
    <property type="term" value="P:double-strand break repair via nonhomologous end joining"/>
    <property type="evidence" value="ECO:0007669"/>
    <property type="project" value="TreeGrafter"/>
</dbReference>
<feature type="compositionally biased region" description="Basic and acidic residues" evidence="8">
    <location>
        <begin position="277"/>
        <end position="301"/>
    </location>
</feature>
<name>A0A439DEH0_9PEZI</name>